<feature type="transmembrane region" description="Helical" evidence="1">
    <location>
        <begin position="39"/>
        <end position="59"/>
    </location>
</feature>
<feature type="transmembrane region" description="Helical" evidence="1">
    <location>
        <begin position="6"/>
        <end position="27"/>
    </location>
</feature>
<dbReference type="EMBL" id="CP034670">
    <property type="protein sequence ID" value="AZR60614.1"/>
    <property type="molecule type" value="Genomic_DNA"/>
</dbReference>
<sequence>MKKALIAVIIVHIIFLIFILKFNFWLFDSMSRTFTPLSLAALELYGKILSGMGISWWLMRWGMNRNVKEVYQHPIIVSIIIMLYILILSVVAIPIASFAQNMLIKQIVRSSTYEDRADALWSFAATTTMVYPHIEGTKTEFSTWTKFKYLFQHDTIQPISGSEPDYIVFEYLPQKQKHSVLLRHAQSCRNGIGISSDYNPVDTAFFPFVSYKIKLGEAQIKPVLSDYLQCLTHNNNFFLYQYNSGILSPITDRLRKAFYEYQNASRKYGNAVRHSNRAKQKWLDSMSEKLGFRASLLPGLSSEEFFSILILLNITN</sequence>
<reference evidence="2 3" key="1">
    <citation type="submission" date="2018-12" db="EMBL/GenBank/DDBJ databases">
        <title>Genome sequencing of Eikenella corrodens KCOM 3110 (= JS217).</title>
        <authorList>
            <person name="Koo J.-K."/>
            <person name="Park S.-N."/>
            <person name="Lim Y.K."/>
        </authorList>
    </citation>
    <scope>NUCLEOTIDE SEQUENCE [LARGE SCALE GENOMIC DNA]</scope>
    <source>
        <strain evidence="2 3">KCOM 3110</strain>
    </source>
</reference>
<accession>A0A3S9SMF2</accession>
<dbReference type="RefSeq" id="WP_126984050.1">
    <property type="nucleotide sequence ID" value="NZ_CP034670.1"/>
</dbReference>
<protein>
    <submittedName>
        <fullName evidence="2">Uncharacterized protein</fullName>
    </submittedName>
</protein>
<organism evidence="2 3">
    <name type="scientific">Eikenella corrodens</name>
    <dbReference type="NCBI Taxonomy" id="539"/>
    <lineage>
        <taxon>Bacteria</taxon>
        <taxon>Pseudomonadati</taxon>
        <taxon>Pseudomonadota</taxon>
        <taxon>Betaproteobacteria</taxon>
        <taxon>Neisseriales</taxon>
        <taxon>Neisseriaceae</taxon>
        <taxon>Eikenella</taxon>
    </lineage>
</organism>
<name>A0A3S9SMF2_EIKCO</name>
<feature type="transmembrane region" description="Helical" evidence="1">
    <location>
        <begin position="71"/>
        <end position="99"/>
    </location>
</feature>
<dbReference type="Proteomes" id="UP000282435">
    <property type="component" value="Chromosome"/>
</dbReference>
<gene>
    <name evidence="2" type="ORF">ELB75_11745</name>
</gene>
<dbReference type="AlphaFoldDB" id="A0A3S9SMF2"/>
<keyword evidence="1" id="KW-0812">Transmembrane</keyword>
<evidence type="ECO:0000313" key="3">
    <source>
        <dbReference type="Proteomes" id="UP000282435"/>
    </source>
</evidence>
<evidence type="ECO:0000313" key="2">
    <source>
        <dbReference type="EMBL" id="AZR60614.1"/>
    </source>
</evidence>
<keyword evidence="1" id="KW-0472">Membrane</keyword>
<evidence type="ECO:0000256" key="1">
    <source>
        <dbReference type="SAM" id="Phobius"/>
    </source>
</evidence>
<proteinExistence type="predicted"/>
<keyword evidence="1" id="KW-1133">Transmembrane helix</keyword>